<protein>
    <recommendedName>
        <fullName evidence="1">Amidase domain-containing protein</fullName>
    </recommendedName>
</protein>
<sequence length="518" mass="54553">MQILDRMQSLQEAQSIDDRAAMGEDIRPLCGLPLAVKDSIDVAGYPSSAGTPALLGMFPQTSAPLVDAYRSANGIILGKTRMHELSAGATSISPTTANFTAVLNPYNVTHHPGGSSGGSAAGVAARLAPWALCEDTGGSCRLPASASGVLGFRPTLGCYNHGDGLVPASFTRDTVGAAARGMEDLILLDSIVRDSDAMTRANGALLPPGVSCQANVDRGLSFAGMRIGLPMGFWASLDPAIIDVLENATDHMSRAGAEMVPLNLSSVISYGNDHYGGALSGLNYFETPRELSRYLWRHSYNISIMQVYKQINDPIVRSSNLQQLANGVSSPLGSPTDFVDFLTTYRPTLTQRWADAYQAANVSALFYPVWTVPPRPINDVDPYSIGPSGDVVGIETTINTLEDAEATQTSLSVPVGMSTDGLPVGAQFVAPHGQDGLVLSLGLALEKLVGRLDPPPDPPACAGCSAFVQNHVVTFDGVGSPDLSSTSSAYNLYFEGPCRDGGLRTYGQESLWNNLIVG</sequence>
<evidence type="ECO:0000259" key="1">
    <source>
        <dbReference type="Pfam" id="PF01425"/>
    </source>
</evidence>
<dbReference type="InterPro" id="IPR000120">
    <property type="entry name" value="Amidase"/>
</dbReference>
<dbReference type="GO" id="GO:0003824">
    <property type="term" value="F:catalytic activity"/>
    <property type="evidence" value="ECO:0007669"/>
    <property type="project" value="InterPro"/>
</dbReference>
<gene>
    <name evidence="2" type="ORF">WJX74_008355</name>
</gene>
<dbReference type="InterPro" id="IPR036928">
    <property type="entry name" value="AS_sf"/>
</dbReference>
<comment type="caution">
    <text evidence="2">The sequence shown here is derived from an EMBL/GenBank/DDBJ whole genome shotgun (WGS) entry which is preliminary data.</text>
</comment>
<dbReference type="Proteomes" id="UP001438707">
    <property type="component" value="Unassembled WGS sequence"/>
</dbReference>
<evidence type="ECO:0000313" key="2">
    <source>
        <dbReference type="EMBL" id="KAK9836799.1"/>
    </source>
</evidence>
<evidence type="ECO:0000313" key="3">
    <source>
        <dbReference type="Proteomes" id="UP001438707"/>
    </source>
</evidence>
<keyword evidence="3" id="KW-1185">Reference proteome</keyword>
<accession>A0AAW1RSY6</accession>
<proteinExistence type="predicted"/>
<dbReference type="SUPFAM" id="SSF75304">
    <property type="entry name" value="Amidase signature (AS) enzymes"/>
    <property type="match status" value="1"/>
</dbReference>
<organism evidence="2 3">
    <name type="scientific">Apatococcus lobatus</name>
    <dbReference type="NCBI Taxonomy" id="904363"/>
    <lineage>
        <taxon>Eukaryota</taxon>
        <taxon>Viridiplantae</taxon>
        <taxon>Chlorophyta</taxon>
        <taxon>core chlorophytes</taxon>
        <taxon>Trebouxiophyceae</taxon>
        <taxon>Chlorellales</taxon>
        <taxon>Chlorellaceae</taxon>
        <taxon>Apatococcus</taxon>
    </lineage>
</organism>
<dbReference type="PANTHER" id="PTHR11895:SF151">
    <property type="entry name" value="GLUTAMYL-TRNA(GLN) AMIDOTRANSFERASE SUBUNIT A"/>
    <property type="match status" value="1"/>
</dbReference>
<reference evidence="2 3" key="1">
    <citation type="journal article" date="2024" name="Nat. Commun.">
        <title>Phylogenomics reveals the evolutionary origins of lichenization in chlorophyte algae.</title>
        <authorList>
            <person name="Puginier C."/>
            <person name="Libourel C."/>
            <person name="Otte J."/>
            <person name="Skaloud P."/>
            <person name="Haon M."/>
            <person name="Grisel S."/>
            <person name="Petersen M."/>
            <person name="Berrin J.G."/>
            <person name="Delaux P.M."/>
            <person name="Dal Grande F."/>
            <person name="Keller J."/>
        </authorList>
    </citation>
    <scope>NUCLEOTIDE SEQUENCE [LARGE SCALE GENOMIC DNA]</scope>
    <source>
        <strain evidence="2 3">SAG 2145</strain>
    </source>
</reference>
<feature type="domain" description="Amidase" evidence="1">
    <location>
        <begin position="8"/>
        <end position="439"/>
    </location>
</feature>
<dbReference type="PANTHER" id="PTHR11895">
    <property type="entry name" value="TRANSAMIDASE"/>
    <property type="match status" value="1"/>
</dbReference>
<dbReference type="Gene3D" id="3.90.1300.10">
    <property type="entry name" value="Amidase signature (AS) domain"/>
    <property type="match status" value="1"/>
</dbReference>
<dbReference type="AlphaFoldDB" id="A0AAW1RSY6"/>
<dbReference type="EMBL" id="JALJOS010000007">
    <property type="protein sequence ID" value="KAK9836799.1"/>
    <property type="molecule type" value="Genomic_DNA"/>
</dbReference>
<dbReference type="Pfam" id="PF01425">
    <property type="entry name" value="Amidase"/>
    <property type="match status" value="1"/>
</dbReference>
<dbReference type="InterPro" id="IPR023631">
    <property type="entry name" value="Amidase_dom"/>
</dbReference>
<name>A0AAW1RSY6_9CHLO</name>